<dbReference type="SUPFAM" id="SSF81383">
    <property type="entry name" value="F-box domain"/>
    <property type="match status" value="1"/>
</dbReference>
<name>A0AAD7GWQ0_MYCRO</name>
<evidence type="ECO:0008006" key="3">
    <source>
        <dbReference type="Google" id="ProtNLM"/>
    </source>
</evidence>
<keyword evidence="2" id="KW-1185">Reference proteome</keyword>
<dbReference type="Proteomes" id="UP001221757">
    <property type="component" value="Unassembled WGS sequence"/>
</dbReference>
<reference evidence="1" key="1">
    <citation type="submission" date="2023-03" db="EMBL/GenBank/DDBJ databases">
        <title>Massive genome expansion in bonnet fungi (Mycena s.s.) driven by repeated elements and novel gene families across ecological guilds.</title>
        <authorList>
            <consortium name="Lawrence Berkeley National Laboratory"/>
            <person name="Harder C.B."/>
            <person name="Miyauchi S."/>
            <person name="Viragh M."/>
            <person name="Kuo A."/>
            <person name="Thoen E."/>
            <person name="Andreopoulos B."/>
            <person name="Lu D."/>
            <person name="Skrede I."/>
            <person name="Drula E."/>
            <person name="Henrissat B."/>
            <person name="Morin E."/>
            <person name="Kohler A."/>
            <person name="Barry K."/>
            <person name="LaButti K."/>
            <person name="Morin E."/>
            <person name="Salamov A."/>
            <person name="Lipzen A."/>
            <person name="Mereny Z."/>
            <person name="Hegedus B."/>
            <person name="Baldrian P."/>
            <person name="Stursova M."/>
            <person name="Weitz H."/>
            <person name="Taylor A."/>
            <person name="Grigoriev I.V."/>
            <person name="Nagy L.G."/>
            <person name="Martin F."/>
            <person name="Kauserud H."/>
        </authorList>
    </citation>
    <scope>NUCLEOTIDE SEQUENCE</scope>
    <source>
        <strain evidence="1">CBHHK067</strain>
    </source>
</reference>
<comment type="caution">
    <text evidence="1">The sequence shown here is derived from an EMBL/GenBank/DDBJ whole genome shotgun (WGS) entry which is preliminary data.</text>
</comment>
<dbReference type="EMBL" id="JARKIE010000006">
    <property type="protein sequence ID" value="KAJ7706712.1"/>
    <property type="molecule type" value="Genomic_DNA"/>
</dbReference>
<dbReference type="AlphaFoldDB" id="A0AAD7GWQ0"/>
<protein>
    <recommendedName>
        <fullName evidence="3">F-box domain-containing protein</fullName>
    </recommendedName>
</protein>
<dbReference type="InterPro" id="IPR036047">
    <property type="entry name" value="F-box-like_dom_sf"/>
</dbReference>
<dbReference type="Gene3D" id="1.20.1280.50">
    <property type="match status" value="1"/>
</dbReference>
<proteinExistence type="predicted"/>
<sequence length="116" mass="12788">EFKPDIVSLDQALALFSQRRAALAQSLHAHKSIISSLRRLPPEILGEIFSFAMHAAYCFGDISEVSGPVSQQAPWVLTRVCRRWAAVALATPALWSMVFLDLDHMGQHGAVSMTKL</sequence>
<evidence type="ECO:0000313" key="1">
    <source>
        <dbReference type="EMBL" id="KAJ7706712.1"/>
    </source>
</evidence>
<feature type="non-terminal residue" evidence="1">
    <location>
        <position position="1"/>
    </location>
</feature>
<accession>A0AAD7GWQ0</accession>
<evidence type="ECO:0000313" key="2">
    <source>
        <dbReference type="Proteomes" id="UP001221757"/>
    </source>
</evidence>
<gene>
    <name evidence="1" type="ORF">B0H17DRAFT_918417</name>
</gene>
<organism evidence="1 2">
    <name type="scientific">Mycena rosella</name>
    <name type="common">Pink bonnet</name>
    <name type="synonym">Agaricus rosellus</name>
    <dbReference type="NCBI Taxonomy" id="1033263"/>
    <lineage>
        <taxon>Eukaryota</taxon>
        <taxon>Fungi</taxon>
        <taxon>Dikarya</taxon>
        <taxon>Basidiomycota</taxon>
        <taxon>Agaricomycotina</taxon>
        <taxon>Agaricomycetes</taxon>
        <taxon>Agaricomycetidae</taxon>
        <taxon>Agaricales</taxon>
        <taxon>Marasmiineae</taxon>
        <taxon>Mycenaceae</taxon>
        <taxon>Mycena</taxon>
    </lineage>
</organism>